<dbReference type="AlphaFoldDB" id="A0A9X1MHQ8"/>
<organism evidence="1 2">
    <name type="scientific">Arthrobacter caoxuetaonis</name>
    <dbReference type="NCBI Taxonomy" id="2886935"/>
    <lineage>
        <taxon>Bacteria</taxon>
        <taxon>Bacillati</taxon>
        <taxon>Actinomycetota</taxon>
        <taxon>Actinomycetes</taxon>
        <taxon>Micrococcales</taxon>
        <taxon>Micrococcaceae</taxon>
        <taxon>Arthrobacter</taxon>
    </lineage>
</organism>
<keyword evidence="2" id="KW-1185">Reference proteome</keyword>
<dbReference type="Proteomes" id="UP001139158">
    <property type="component" value="Unassembled WGS sequence"/>
</dbReference>
<comment type="caution">
    <text evidence="1">The sequence shown here is derived from an EMBL/GenBank/DDBJ whole genome shotgun (WGS) entry which is preliminary data.</text>
</comment>
<reference evidence="1" key="1">
    <citation type="submission" date="2021-10" db="EMBL/GenBank/DDBJ databases">
        <title>Novel species in genus Arthrobacter.</title>
        <authorList>
            <person name="Liu Y."/>
        </authorList>
    </citation>
    <scope>NUCLEOTIDE SEQUENCE</scope>
    <source>
        <strain evidence="1">Zg-Y453</strain>
    </source>
</reference>
<name>A0A9X1MHQ8_9MICC</name>
<dbReference type="EMBL" id="JAJFZV010000018">
    <property type="protein sequence ID" value="MCC3299465.1"/>
    <property type="molecule type" value="Genomic_DNA"/>
</dbReference>
<sequence>MDVWIETAAGNLVRSATLAIVIRPGESGNGWEVCISASAPPSVFAAGFGSREEARLIRNALAVAISGAKACEGTPAVFFDRETLTVKTEDLAG</sequence>
<dbReference type="RefSeq" id="WP_227897451.1">
    <property type="nucleotide sequence ID" value="NZ_CP099467.1"/>
</dbReference>
<protein>
    <submittedName>
        <fullName evidence="1">Uncharacterized protein</fullName>
    </submittedName>
</protein>
<accession>A0A9X1MHQ8</accession>
<gene>
    <name evidence="1" type="ORF">LJ757_16855</name>
</gene>
<evidence type="ECO:0000313" key="1">
    <source>
        <dbReference type="EMBL" id="MCC3299465.1"/>
    </source>
</evidence>
<proteinExistence type="predicted"/>
<evidence type="ECO:0000313" key="2">
    <source>
        <dbReference type="Proteomes" id="UP001139158"/>
    </source>
</evidence>